<keyword evidence="3" id="KW-1185">Reference proteome</keyword>
<keyword evidence="1" id="KW-1133">Transmembrane helix</keyword>
<name>A0A1H0KY60_9RHOB</name>
<sequence>MILVQALGRGLIAFFVIMSLGISGMMLRDGVNLASLGEISAYLPDRDIGSAVESFKGMLQRRLSDLM</sequence>
<keyword evidence="1" id="KW-0812">Transmembrane</keyword>
<evidence type="ECO:0000313" key="2">
    <source>
        <dbReference type="EMBL" id="SHK72835.1"/>
    </source>
</evidence>
<feature type="transmembrane region" description="Helical" evidence="1">
    <location>
        <begin position="6"/>
        <end position="27"/>
    </location>
</feature>
<protein>
    <submittedName>
        <fullName evidence="2">Uncharacterized protein</fullName>
    </submittedName>
</protein>
<dbReference type="Proteomes" id="UP000324252">
    <property type="component" value="Unassembled WGS sequence"/>
</dbReference>
<evidence type="ECO:0000313" key="3">
    <source>
        <dbReference type="Proteomes" id="UP000324252"/>
    </source>
</evidence>
<proteinExistence type="predicted"/>
<reference evidence="2 3" key="1">
    <citation type="submission" date="2016-11" db="EMBL/GenBank/DDBJ databases">
        <authorList>
            <person name="Varghese N."/>
            <person name="Submissions S."/>
        </authorList>
    </citation>
    <scope>NUCLEOTIDE SEQUENCE [LARGE SCALE GENOMIC DNA]</scope>
    <source>
        <strain evidence="2 3">DSM 29620</strain>
    </source>
</reference>
<evidence type="ECO:0000256" key="1">
    <source>
        <dbReference type="SAM" id="Phobius"/>
    </source>
</evidence>
<dbReference type="OrthoDB" id="7873180at2"/>
<dbReference type="AlphaFoldDB" id="A0A1H0KY60"/>
<organism evidence="2 3">
    <name type="scientific">Lutimaribacter pacificus</name>
    <dbReference type="NCBI Taxonomy" id="391948"/>
    <lineage>
        <taxon>Bacteria</taxon>
        <taxon>Pseudomonadati</taxon>
        <taxon>Pseudomonadota</taxon>
        <taxon>Alphaproteobacteria</taxon>
        <taxon>Rhodobacterales</taxon>
        <taxon>Roseobacteraceae</taxon>
        <taxon>Lutimaribacter</taxon>
    </lineage>
</organism>
<dbReference type="RefSeq" id="WP_149789045.1">
    <property type="nucleotide sequence ID" value="NZ_FNIO01000007.1"/>
</dbReference>
<gene>
    <name evidence="2" type="ORF">SAMN05444142_108126</name>
</gene>
<accession>A0A1H0KY60</accession>
<keyword evidence="1" id="KW-0472">Membrane</keyword>
<dbReference type="EMBL" id="FQZZ01000008">
    <property type="protein sequence ID" value="SHK72835.1"/>
    <property type="molecule type" value="Genomic_DNA"/>
</dbReference>